<evidence type="ECO:0000313" key="2">
    <source>
        <dbReference type="EMBL" id="MFD1370479.1"/>
    </source>
</evidence>
<dbReference type="Pfam" id="PF13676">
    <property type="entry name" value="TIR_2"/>
    <property type="match status" value="1"/>
</dbReference>
<feature type="domain" description="TIR" evidence="1">
    <location>
        <begin position="10"/>
        <end position="131"/>
    </location>
</feature>
<name>A0ABW4AI35_9ACTN</name>
<comment type="caution">
    <text evidence="2">The sequence shown here is derived from an EMBL/GenBank/DDBJ whole genome shotgun (WGS) entry which is preliminary data.</text>
</comment>
<dbReference type="RefSeq" id="WP_317793750.1">
    <property type="nucleotide sequence ID" value="NZ_AP028461.1"/>
</dbReference>
<dbReference type="SUPFAM" id="SSF52200">
    <property type="entry name" value="Toll/Interleukin receptor TIR domain"/>
    <property type="match status" value="1"/>
</dbReference>
<sequence length="938" mass="98833">MSGTPIRQGVFISFRTGDGNAQAAHLDEILTPVFGADRIFRSSRSIPPGAAFPGELDDALARSCVTLVLIGETWTRRLGGPDDWVRREVATSLAAGIPVVPVLLDKTTMPPAEQLASDVRGLAERQALHLRTKVIAADLAALVAAVHEIAPGLAARHLTAPARILPDRYAPSALLLAEHRIVDFAGREPELARLADWRDGPEPVAVALITGPAGQGKSRLAVEFCDRSGSGWVAGLLSPDAPSTEIARLGPAGIPALIVIDYAETAETPTLALLTALVARPAGAAPARVLLLARGDGFWLDRMTAAATDERAALLLMDLRATGHLNLTGPAPIDVGAAARAFATRLGRPAPAAVPEPDDATIRPPLELLTTALDAVLRDTAGPSLPSRDPVIRLLHHERRHWRTSADAFELPDPNWLRLNAAVAAATLYGGRPDAETTLAALPAFRQEQQQIVQRWARWLRHLYPPGADPAGHDAPHALRPDRLGEEHVTQTVLDQPEIAGPASAALPEASIARALLVLGRAAPRHPDLVGVLTGLITPDPGNRAILAVGVAFGLDDPAPIAQAINGLFDGTGGHGPVAHRLIDAIPAELPAFAPLLATVTARVLEAEHSSGRPDLLTVARVAQQRAIALTAGGDPAEALRSIRMAQAALTALRQTSAADPATATLLDRLLGQALAVDADCLHALGLPEDAIDALTAAVAHAPSPDESIPTTDTDPVPAWLDHVPERAAQAISRARRHGTELPGLLRLLAHRLTEAGRTDEAEPVLRRWAVAARAEARLVEETLTAWALDRSRYPSEKDVPPPPGLPPAAVRDFLPRMGAVIAADIRVRNDEATAVADAATRAGVLRGLLPDAVIPGEHGARTHTPVVTLATPHGLWALYRETRLGWQVGPLRLDAYGDFQGVGSPRWMLPDGTPDALITAALSVIGGAPPPNWGRLA</sequence>
<evidence type="ECO:0000313" key="3">
    <source>
        <dbReference type="Proteomes" id="UP001597183"/>
    </source>
</evidence>
<protein>
    <submittedName>
        <fullName evidence="2">TIR domain-containing protein</fullName>
    </submittedName>
</protein>
<dbReference type="Gene3D" id="3.40.50.10140">
    <property type="entry name" value="Toll/interleukin-1 receptor homology (TIR) domain"/>
    <property type="match status" value="1"/>
</dbReference>
<evidence type="ECO:0000259" key="1">
    <source>
        <dbReference type="Pfam" id="PF13676"/>
    </source>
</evidence>
<reference evidence="3" key="1">
    <citation type="journal article" date="2019" name="Int. J. Syst. Evol. Microbiol.">
        <title>The Global Catalogue of Microorganisms (GCM) 10K type strain sequencing project: providing services to taxonomists for standard genome sequencing and annotation.</title>
        <authorList>
            <consortium name="The Broad Institute Genomics Platform"/>
            <consortium name="The Broad Institute Genome Sequencing Center for Infectious Disease"/>
            <person name="Wu L."/>
            <person name="Ma J."/>
        </authorList>
    </citation>
    <scope>NUCLEOTIDE SEQUENCE [LARGE SCALE GENOMIC DNA]</scope>
    <source>
        <strain evidence="3">CCM 7526</strain>
    </source>
</reference>
<dbReference type="InterPro" id="IPR011990">
    <property type="entry name" value="TPR-like_helical_dom_sf"/>
</dbReference>
<accession>A0ABW4AI35</accession>
<dbReference type="SUPFAM" id="SSF48452">
    <property type="entry name" value="TPR-like"/>
    <property type="match status" value="1"/>
</dbReference>
<proteinExistence type="predicted"/>
<dbReference type="EMBL" id="JBHTMK010000044">
    <property type="protein sequence ID" value="MFD1370479.1"/>
    <property type="molecule type" value="Genomic_DNA"/>
</dbReference>
<keyword evidence="3" id="KW-1185">Reference proteome</keyword>
<gene>
    <name evidence="2" type="ORF">ACFQ5G_34530</name>
</gene>
<dbReference type="Proteomes" id="UP001597183">
    <property type="component" value="Unassembled WGS sequence"/>
</dbReference>
<dbReference type="InterPro" id="IPR035897">
    <property type="entry name" value="Toll_tir_struct_dom_sf"/>
</dbReference>
<dbReference type="InterPro" id="IPR000157">
    <property type="entry name" value="TIR_dom"/>
</dbReference>
<organism evidence="2 3">
    <name type="scientific">Actinoplanes sichuanensis</name>
    <dbReference type="NCBI Taxonomy" id="512349"/>
    <lineage>
        <taxon>Bacteria</taxon>
        <taxon>Bacillati</taxon>
        <taxon>Actinomycetota</taxon>
        <taxon>Actinomycetes</taxon>
        <taxon>Micromonosporales</taxon>
        <taxon>Micromonosporaceae</taxon>
        <taxon>Actinoplanes</taxon>
    </lineage>
</organism>